<feature type="domain" description="PAS fold-4" evidence="1">
    <location>
        <begin position="56"/>
        <end position="101"/>
    </location>
</feature>
<dbReference type="Pfam" id="PF08448">
    <property type="entry name" value="PAS_4"/>
    <property type="match status" value="1"/>
</dbReference>
<dbReference type="STRING" id="415747.SAMN03097708_03167"/>
<name>A0A1G5R1B2_9GAMM</name>
<sequence>MPAALPATEEPSLLVITWEVTEHVRAQEALNAGKTRLAAAETRFRQKAVELELIYRSVPVGLAILDPSLRYLRINQQLADIHGLSVQAHIGKTIWEVVPNIADQLASKR</sequence>
<dbReference type="Proteomes" id="UP000199648">
    <property type="component" value="Unassembled WGS sequence"/>
</dbReference>
<evidence type="ECO:0000259" key="1">
    <source>
        <dbReference type="Pfam" id="PF08448"/>
    </source>
</evidence>
<dbReference type="InterPro" id="IPR035965">
    <property type="entry name" value="PAS-like_dom_sf"/>
</dbReference>
<keyword evidence="3" id="KW-1185">Reference proteome</keyword>
<dbReference type="OrthoDB" id="5421017at2"/>
<dbReference type="Gene3D" id="3.30.450.20">
    <property type="entry name" value="PAS domain"/>
    <property type="match status" value="1"/>
</dbReference>
<accession>A0A1G5R1B2</accession>
<protein>
    <submittedName>
        <fullName evidence="2">PAS fold-containing protein</fullName>
    </submittedName>
</protein>
<evidence type="ECO:0000313" key="2">
    <source>
        <dbReference type="EMBL" id="SCZ67580.1"/>
    </source>
</evidence>
<dbReference type="AlphaFoldDB" id="A0A1G5R1B2"/>
<organism evidence="2 3">
    <name type="scientific">Thiohalomonas denitrificans</name>
    <dbReference type="NCBI Taxonomy" id="415747"/>
    <lineage>
        <taxon>Bacteria</taxon>
        <taxon>Pseudomonadati</taxon>
        <taxon>Pseudomonadota</taxon>
        <taxon>Gammaproteobacteria</taxon>
        <taxon>Thiohalomonadales</taxon>
        <taxon>Thiohalomonadaceae</taxon>
        <taxon>Thiohalomonas</taxon>
    </lineage>
</organism>
<dbReference type="EMBL" id="FMWD01000015">
    <property type="protein sequence ID" value="SCZ67580.1"/>
    <property type="molecule type" value="Genomic_DNA"/>
</dbReference>
<dbReference type="SUPFAM" id="SSF55785">
    <property type="entry name" value="PYP-like sensor domain (PAS domain)"/>
    <property type="match status" value="1"/>
</dbReference>
<dbReference type="RefSeq" id="WP_092999115.1">
    <property type="nucleotide sequence ID" value="NZ_FMWD01000015.1"/>
</dbReference>
<gene>
    <name evidence="2" type="ORF">SAMN03097708_03167</name>
</gene>
<dbReference type="InterPro" id="IPR013656">
    <property type="entry name" value="PAS_4"/>
</dbReference>
<evidence type="ECO:0000313" key="3">
    <source>
        <dbReference type="Proteomes" id="UP000199648"/>
    </source>
</evidence>
<reference evidence="2 3" key="1">
    <citation type="submission" date="2016-10" db="EMBL/GenBank/DDBJ databases">
        <authorList>
            <person name="de Groot N.N."/>
        </authorList>
    </citation>
    <scope>NUCLEOTIDE SEQUENCE [LARGE SCALE GENOMIC DNA]</scope>
    <source>
        <strain evidence="2 3">HLD2</strain>
    </source>
</reference>
<proteinExistence type="predicted"/>